<sequence length="855" mass="96167">MKADPKIFLAFRFHVNFYHSYRGDTPDEFGFGPDIRIIRNTIKVLDDFNSRGIPVCGSWDIENYFSLETIMPAHCPDIIESWKRRVAEGKDEIQVMSFNNGLISAHTAAEFDEAIGRAITNSRHSGLRDLFSEFAPMVRPQEMMYTPIHLKMYPRHGVSSISLFYSAVPFNSFSNFISPLPLEQRFNPLILSYPGINETMTLLPACNHGDIVDNISLRRWVSRLRQQQCELAQPMDFLLLIDADADDEFWYGYNWPLVRALFSTAGGLDGLVRSVADLEYVGFTTPGRYVESHLPVGEITIGQDTADGSFDGFSSWAEKWSNHQVWTGVERSRVLEFQVRRLLEFVKRKDDRKEIETLLSEALENRLKCMSTTHFGLSSPVMNVSRLRAGAKLALASVRAASRAFDIAAEAALRKSRRKEKETAAEFSLIDYVRGVSTKTVTYKAKPSRALMRVKLALPGGATAAQLLSSSGNECPCALLALRERESPATHDLIFLDQMDGKERKDFHLSFSSSPEYMHPWTPASLKGNDLQNEFLALSMDKRLHPTSLRLGDLEFSSGTFLRSAVTYADQTVEASAWRLVESAVLAKGLIAFARAVAEFPIAAAQSVRIERELLMAAGLPYLYINVRIQYPPTKSDNYSKRKARKLQTRYDNNWREVIPCELRPALLGRAETPLRIWKHNYCGHISHYKLNYGEFSRNSSIDSFNNHITNAWVAVSDGKKGLLVAQSADVNSSFAFCPMRTRAGSGGTTRIFLNPFGSYYGKQLNYATAHSGLGRYMAVKMADHLDPSAPSYNGRTEKFSLMIAPYEGDAPPEQILHDAEAFAYPYAVVSRSEIICPPAHRDWTFGGEAQEWGR</sequence>
<evidence type="ECO:0008006" key="3">
    <source>
        <dbReference type="Google" id="ProtNLM"/>
    </source>
</evidence>
<accession>A0A3A4NNZ4</accession>
<evidence type="ECO:0000313" key="1">
    <source>
        <dbReference type="EMBL" id="RJP18840.1"/>
    </source>
</evidence>
<organism evidence="1 2">
    <name type="scientific">Abyssobacteria bacterium (strain SURF_5)</name>
    <dbReference type="NCBI Taxonomy" id="2093360"/>
    <lineage>
        <taxon>Bacteria</taxon>
        <taxon>Pseudomonadati</taxon>
        <taxon>Candidatus Hydrogenedentota</taxon>
        <taxon>Candidatus Abyssobacteria</taxon>
    </lineage>
</organism>
<evidence type="ECO:0000313" key="2">
    <source>
        <dbReference type="Proteomes" id="UP000265882"/>
    </source>
</evidence>
<dbReference type="AlphaFoldDB" id="A0A3A4NNZ4"/>
<name>A0A3A4NNZ4_ABYX5</name>
<protein>
    <recommendedName>
        <fullName evidence="3">Glycoside hydrolase family 57 N-terminal domain-containing protein</fullName>
    </recommendedName>
</protein>
<gene>
    <name evidence="1" type="ORF">C4520_13755</name>
</gene>
<dbReference type="Proteomes" id="UP000265882">
    <property type="component" value="Unassembled WGS sequence"/>
</dbReference>
<reference evidence="1 2" key="1">
    <citation type="journal article" date="2017" name="ISME J.">
        <title>Energy and carbon metabolisms in a deep terrestrial subsurface fluid microbial community.</title>
        <authorList>
            <person name="Momper L."/>
            <person name="Jungbluth S.P."/>
            <person name="Lee M.D."/>
            <person name="Amend J.P."/>
        </authorList>
    </citation>
    <scope>NUCLEOTIDE SEQUENCE [LARGE SCALE GENOMIC DNA]</scope>
    <source>
        <strain evidence="1">SURF_5</strain>
    </source>
</reference>
<proteinExistence type="predicted"/>
<comment type="caution">
    <text evidence="1">The sequence shown here is derived from an EMBL/GenBank/DDBJ whole genome shotgun (WGS) entry which is preliminary data.</text>
</comment>
<dbReference type="EMBL" id="QZKU01000096">
    <property type="protein sequence ID" value="RJP18840.1"/>
    <property type="molecule type" value="Genomic_DNA"/>
</dbReference>